<dbReference type="GO" id="GO:0016459">
    <property type="term" value="C:myosin complex"/>
    <property type="evidence" value="ECO:0007669"/>
    <property type="project" value="UniProtKB-KW"/>
</dbReference>
<dbReference type="GO" id="GO:0051015">
    <property type="term" value="F:actin filament binding"/>
    <property type="evidence" value="ECO:0007669"/>
    <property type="project" value="InterPro"/>
</dbReference>
<evidence type="ECO:0000256" key="4">
    <source>
        <dbReference type="ARBA" id="ARBA00023123"/>
    </source>
</evidence>
<dbReference type="InterPro" id="IPR036961">
    <property type="entry name" value="Kinesin_motor_dom_sf"/>
</dbReference>
<dbReference type="GO" id="GO:0005886">
    <property type="term" value="C:plasma membrane"/>
    <property type="evidence" value="ECO:0007669"/>
    <property type="project" value="TreeGrafter"/>
</dbReference>
<dbReference type="GO" id="GO:0000146">
    <property type="term" value="F:microfilament motor activity"/>
    <property type="evidence" value="ECO:0007669"/>
    <property type="project" value="TreeGrafter"/>
</dbReference>
<dbReference type="PROSITE" id="PS51844">
    <property type="entry name" value="SH3_LIKE"/>
    <property type="match status" value="1"/>
</dbReference>
<dbReference type="Gene3D" id="2.30.30.360">
    <property type="entry name" value="Myosin S1 fragment, N-terminal"/>
    <property type="match status" value="1"/>
</dbReference>
<evidence type="ECO:0000256" key="3">
    <source>
        <dbReference type="ARBA" id="ARBA00022840"/>
    </source>
</evidence>
<keyword evidence="6 7" id="KW-0009">Actin-binding</keyword>
<dbReference type="WBParaSite" id="sdigi.contig96.g4213.t1">
    <property type="protein sequence ID" value="sdigi.contig96.g4213.t1"/>
    <property type="gene ID" value="sdigi.contig96.g4213"/>
</dbReference>
<proteinExistence type="inferred from homology"/>
<organism evidence="11 12">
    <name type="scientific">Setaria digitata</name>
    <dbReference type="NCBI Taxonomy" id="48799"/>
    <lineage>
        <taxon>Eukaryota</taxon>
        <taxon>Metazoa</taxon>
        <taxon>Ecdysozoa</taxon>
        <taxon>Nematoda</taxon>
        <taxon>Chromadorea</taxon>
        <taxon>Rhabditida</taxon>
        <taxon>Spirurina</taxon>
        <taxon>Spiruromorpha</taxon>
        <taxon>Filarioidea</taxon>
        <taxon>Setariidae</taxon>
        <taxon>Setaria</taxon>
    </lineage>
</organism>
<evidence type="ECO:0000256" key="2">
    <source>
        <dbReference type="ARBA" id="ARBA00022741"/>
    </source>
</evidence>
<dbReference type="InterPro" id="IPR008989">
    <property type="entry name" value="Myosin_S1_N"/>
</dbReference>
<feature type="region of interest" description="Actin-binding" evidence="7">
    <location>
        <begin position="583"/>
        <end position="605"/>
    </location>
</feature>
<evidence type="ECO:0000259" key="9">
    <source>
        <dbReference type="PROSITE" id="PS51456"/>
    </source>
</evidence>
<keyword evidence="11" id="KW-1185">Reference proteome</keyword>
<evidence type="ECO:0000256" key="8">
    <source>
        <dbReference type="SAM" id="MobiDB-lite"/>
    </source>
</evidence>
<dbReference type="Proteomes" id="UP000887581">
    <property type="component" value="Unplaced"/>
</dbReference>
<feature type="compositionally biased region" description="Polar residues" evidence="8">
    <location>
        <begin position="2302"/>
        <end position="2313"/>
    </location>
</feature>
<dbReference type="PROSITE" id="PS51456">
    <property type="entry name" value="MYOSIN_MOTOR"/>
    <property type="match status" value="1"/>
</dbReference>
<dbReference type="Gene3D" id="1.10.10.820">
    <property type="match status" value="1"/>
</dbReference>
<evidence type="ECO:0000256" key="6">
    <source>
        <dbReference type="ARBA" id="ARBA00023203"/>
    </source>
</evidence>
<name>A0A915Q8B6_9BILA</name>
<dbReference type="SMART" id="SM00242">
    <property type="entry name" value="MYSc"/>
    <property type="match status" value="1"/>
</dbReference>
<protein>
    <submittedName>
        <fullName evidence="12">Uncharacterized protein</fullName>
    </submittedName>
</protein>
<accession>A0A915Q8B6</accession>
<keyword evidence="4 7" id="KW-0518">Myosin</keyword>
<keyword evidence="5 7" id="KW-0505">Motor protein</keyword>
<dbReference type="InterPro" id="IPR004009">
    <property type="entry name" value="SH3_Myosin"/>
</dbReference>
<evidence type="ECO:0000256" key="7">
    <source>
        <dbReference type="PROSITE-ProRule" id="PRU00782"/>
    </source>
</evidence>
<feature type="domain" description="Myosin motor" evidence="9">
    <location>
        <begin position="59"/>
        <end position="703"/>
    </location>
</feature>
<reference evidence="12" key="1">
    <citation type="submission" date="2022-11" db="UniProtKB">
        <authorList>
            <consortium name="WormBaseParasite"/>
        </authorList>
    </citation>
    <scope>IDENTIFICATION</scope>
</reference>
<dbReference type="GO" id="GO:0030139">
    <property type="term" value="C:endocytic vesicle"/>
    <property type="evidence" value="ECO:0007669"/>
    <property type="project" value="TreeGrafter"/>
</dbReference>
<evidence type="ECO:0000259" key="10">
    <source>
        <dbReference type="PROSITE" id="PS51844"/>
    </source>
</evidence>
<dbReference type="GO" id="GO:0005524">
    <property type="term" value="F:ATP binding"/>
    <property type="evidence" value="ECO:0007669"/>
    <property type="project" value="UniProtKB-UniRule"/>
</dbReference>
<comment type="similarity">
    <text evidence="1 7">Belongs to the TRAFAC class myosin-kinesin ATPase superfamily. Myosin family.</text>
</comment>
<evidence type="ECO:0000313" key="12">
    <source>
        <dbReference type="WBParaSite" id="sdigi.contig96.g4213.t1"/>
    </source>
</evidence>
<dbReference type="InterPro" id="IPR027417">
    <property type="entry name" value="P-loop_NTPase"/>
</dbReference>
<sequence length="2396" mass="275334">MKAEELSTHVWIPDEKDGFILCKIIDIGCECMTLQPLHTNETLQAFYDNIFPAEEDPSRDVDDNCSLIHLNDGSLLNNCRLRYNRKKFYTYVANILIVINPYEQISGLYDIDMVRKYKGRSLGTLPPHIFAIADKAYRDMMRNHESQSIIISGESGAGKTESQKHIIRFLCESWDNLVGKVEERILEISTILESFGNAKTACNNNSSRFGKFIEIHFNDKGAIAGGFVSHYLLERSRLCRQNARERNYHIFYQLIAGADDQLASKLKLNKPENFNVVICCHFKSNFKYDLIDDYNDFAKLMDAFDRINVSAENRDGVLEIIAAILHLGNVEFMDETTSFRTGCMLKQESDPYLANAAELLGIEAADLRNHLVTRLMQPTRGGIKGTLYTVPLRAGEASAARDALAKAIYSRLFAAIVDKITECMPINENTFSIGVLDTAGFELFEQKLYGIFELLDNESRLPQSSTQHFTTTLHQIHACHPCLMVPRSSRHHRTMRDDEGFIICHYAADVCYDTAQFLDKNSDTLHTSLQCLMQQSSSRYFHVRKRLICELFDGNEFSQAEERNASLGKLVNASVGNKFRSQLDILLQKLRKTGTHFVRCIKPNAEMKSNQFDGAQILTQLKCAGMSSALKVMQRGFPSRISYLSLYNMYQKHLPSRLATLDAQLLCKCLFRVVGLEEKDYKFGLTKAFFRHGKFAEFDKILHQDNENIEHLVECMSSWLSRFRFRKVQFAVISLVKVERLLAYRAKCRIIIQNAVRSYLTYKLYRPRINVLLAVTTLSKDMSDMSSMIEQTNKANFRKWTHMPQLTDAETLQRCVALVNNAKEKLQCMREEARWNRSSQQQEQSDKYVERSELKRLINHEQEKETRQVTECLGELMEHPEVTKQQKKQLLENKAKTCDLSKWRYSDIRNGINSSDPTLSSACKSEYYRRMRAYNEWKERNMASKKLLDRAAQRNECGKSDDHKAASHRYFRIVASTLTNREKHLFVPQYSPLFIGAQTSHSYPVLGTTGQTSNSGRVFERKWSYDLFIRFEKFLYLAPESVKEDSATFGKELAEQDAAAETTKFEEASRRGIIERHPTEDDAASDIGKSEIIEKIIQKQSLGTVERAIVLGDMGDTSGTKNDIQESLIIADQEAIFSKSPGSFCSKKLGVIEAATSVESNATAIHPNISNYRNVEKPTSSTVVVKISITLISGELQVRTKEKHITRRILEMDSGSESGSTNSEGDFVFLNREIEEQEGEGNTEKRTTEVNVNPQECEETNVAKVEGEGEQLDRNKSLDLLVKVAEKVEEHRKISHSILENVRIIGVLTEVLDFQYRNYYGIIFETVGDMNQYVAYQFGIAPYFRIADIFNIRLNSDTMAMLYKNIVHAVVLFARANGFLLLRCIIDCPLFDFTIYEKTDLARELNFLESVYSDVGRFLCLRKRRYQAEFISCGVLFEIVQFIKNGETYNLLAKGVVRTMRPSNFFDPNLLLVTIEDVQKLYEMDIGIAPHLDLLIDERFFMPSLMTAQQQLLMQYIKTLNTENLDKLTDFKLQFEENQKDPSSYNALQAQEMIRNEYSIRKDNKQLVKNLCCQLIFYCDSEWFWSEILAIISPNTELLHPLLKAFRSLPTVTEYLMGRKEPRNKTPLNLLYLIDEILMAVPHREFISRNYGSFIASLCMDQGWRTILNPTTLINKILIPNMEQPIRKVCAAVTIGKLLDVCSSEIAWSFDHIAEQADETGQNIRAEAEEKVEVVRLIGAFYSQYTFPLPNTVHGSRYFYIDLILSKLERRLSPLLKENSFTENALTYLDELVARKEFPWYADYYLTKTLLRKLLASRGVNVPEKPVNSFHQEERIEWARQLLPITYAGVKSKTFFSLALLIDGFCTNLDLECAFVQHLNHIPEFIFVEFLVLFKLFLRSHRRSRFTSLRKHCPGRYGRKTDRNLQEMIKWIFSLVNRVQKTNYVGERVILDAKHRVLHWAEAYVEDSKMLSTDDAKIFLSLSKWGTRPGLVDHELERSIKRINYGIHLKSLLRQRDPILDLMDLWTRYGKDTSELKQYIVEHTPPSSAVKIYKPTRLLLRNPILNEAVKPAMRPQMDKFLNEVAEFYRIGRASAMKNGPNSGSGMYDYARPMYIWSVDGGKLMPFSSMKNKYENVPSDLSELNKKKKIPFDLEVEVGSVWEANPLRRPNFHSRPSLERPKSIQSVNLPITHNEIFRMEIPYDPQVRRPVDPFDDEVSFGASAANIRESVDMQRSYSLPSDLSNLNLPSAGILSATVMMHQRQDGQGLVSECVAQKKAFAKIQQTARKGNMRRETTDLTEESGPSYSTRPSTSHQKDFNVFPLLHKFFESGPACNICGCIDHTKKFCPRTSNHSKLRKALMPMNTKWGIKKDEALENLHRQDSWGSICDEENKGQI</sequence>
<feature type="domain" description="Myosin N-terminal SH3-like" evidence="10">
    <location>
        <begin position="5"/>
        <end position="55"/>
    </location>
</feature>
<dbReference type="Gene3D" id="1.20.120.720">
    <property type="entry name" value="Myosin VI head, motor domain, U50 subdomain"/>
    <property type="match status" value="2"/>
</dbReference>
<evidence type="ECO:0000313" key="11">
    <source>
        <dbReference type="Proteomes" id="UP000887581"/>
    </source>
</evidence>
<dbReference type="Pfam" id="PF21521">
    <property type="entry name" value="MYO6_lever"/>
    <property type="match status" value="1"/>
</dbReference>
<dbReference type="Pfam" id="PF00063">
    <property type="entry name" value="Myosin_head"/>
    <property type="match status" value="1"/>
</dbReference>
<dbReference type="Gene3D" id="3.30.70.1590">
    <property type="match status" value="1"/>
</dbReference>
<dbReference type="PANTHER" id="PTHR13140">
    <property type="entry name" value="MYOSIN"/>
    <property type="match status" value="1"/>
</dbReference>
<dbReference type="InterPro" id="IPR001609">
    <property type="entry name" value="Myosin_head_motor_dom-like"/>
</dbReference>
<evidence type="ECO:0000256" key="1">
    <source>
        <dbReference type="ARBA" id="ARBA00008314"/>
    </source>
</evidence>
<evidence type="ECO:0000256" key="5">
    <source>
        <dbReference type="ARBA" id="ARBA00023175"/>
    </source>
</evidence>
<feature type="compositionally biased region" description="Basic and acidic residues" evidence="8">
    <location>
        <begin position="1063"/>
        <end position="1080"/>
    </location>
</feature>
<feature type="binding site" evidence="7">
    <location>
        <begin position="153"/>
        <end position="160"/>
    </location>
    <ligand>
        <name>ATP</name>
        <dbReference type="ChEBI" id="CHEBI:30616"/>
    </ligand>
</feature>
<keyword evidence="2 7" id="KW-0547">Nucleotide-binding</keyword>
<dbReference type="Gene3D" id="1.20.58.530">
    <property type="match status" value="1"/>
</dbReference>
<dbReference type="Gene3D" id="3.40.850.10">
    <property type="entry name" value="Kinesin motor domain"/>
    <property type="match status" value="2"/>
</dbReference>
<dbReference type="InterPro" id="IPR049016">
    <property type="entry name" value="MYO6_lever"/>
</dbReference>
<dbReference type="PANTHER" id="PTHR13140:SF745">
    <property type="entry name" value="UNCONVENTIONAL MYOSIN-VI"/>
    <property type="match status" value="1"/>
</dbReference>
<dbReference type="PRINTS" id="PR00193">
    <property type="entry name" value="MYOSINHEAVY"/>
</dbReference>
<dbReference type="Gene3D" id="6.10.220.10">
    <property type="match status" value="1"/>
</dbReference>
<dbReference type="GO" id="GO:0007015">
    <property type="term" value="P:actin filament organization"/>
    <property type="evidence" value="ECO:0007669"/>
    <property type="project" value="TreeGrafter"/>
</dbReference>
<keyword evidence="3 7" id="KW-0067">ATP-binding</keyword>
<dbReference type="GO" id="GO:0030048">
    <property type="term" value="P:actin filament-based movement"/>
    <property type="evidence" value="ECO:0007669"/>
    <property type="project" value="TreeGrafter"/>
</dbReference>
<dbReference type="SUPFAM" id="SSF52540">
    <property type="entry name" value="P-loop containing nucleoside triphosphate hydrolases"/>
    <property type="match status" value="1"/>
</dbReference>
<feature type="region of interest" description="Disordered" evidence="8">
    <location>
        <begin position="2284"/>
        <end position="2313"/>
    </location>
</feature>
<feature type="region of interest" description="Disordered" evidence="8">
    <location>
        <begin position="1060"/>
        <end position="1081"/>
    </location>
</feature>